<dbReference type="RefSeq" id="WP_215610871.1">
    <property type="nucleotide sequence ID" value="NZ_JADOES010000060.1"/>
</dbReference>
<dbReference type="Proteomes" id="UP000717364">
    <property type="component" value="Unassembled WGS sequence"/>
</dbReference>
<proteinExistence type="predicted"/>
<name>A0A947DIY3_9CYAN</name>
<dbReference type="GO" id="GO:0097351">
    <property type="term" value="F:toxin sequestering activity"/>
    <property type="evidence" value="ECO:0007669"/>
    <property type="project" value="InterPro"/>
</dbReference>
<dbReference type="EMBL" id="JADOES010000060">
    <property type="protein sequence ID" value="MBT9317807.1"/>
    <property type="molecule type" value="Genomic_DNA"/>
</dbReference>
<dbReference type="PANTHER" id="PTHR40516:SF1">
    <property type="entry name" value="ANTITOXIN CHPS-RELATED"/>
    <property type="match status" value="1"/>
</dbReference>
<dbReference type="InterPro" id="IPR037914">
    <property type="entry name" value="SpoVT-AbrB_sf"/>
</dbReference>
<reference evidence="3" key="1">
    <citation type="submission" date="2020-11" db="EMBL/GenBank/DDBJ databases">
        <authorList>
            <person name="Konstantinou D."/>
            <person name="Gkelis S."/>
            <person name="Popin R."/>
            <person name="Fewer D."/>
            <person name="Sivonen K."/>
        </authorList>
    </citation>
    <scope>NUCLEOTIDE SEQUENCE</scope>
    <source>
        <strain evidence="3">TAU-MAC 1115</strain>
    </source>
</reference>
<evidence type="ECO:0000313" key="4">
    <source>
        <dbReference type="Proteomes" id="UP000717364"/>
    </source>
</evidence>
<comment type="caution">
    <text evidence="3">The sequence shown here is derived from an EMBL/GenBank/DDBJ whole genome shotgun (WGS) entry which is preliminary data.</text>
</comment>
<dbReference type="SUPFAM" id="SSF89447">
    <property type="entry name" value="AbrB/MazE/MraZ-like"/>
    <property type="match status" value="1"/>
</dbReference>
<dbReference type="Gene3D" id="2.10.260.10">
    <property type="match status" value="1"/>
</dbReference>
<evidence type="ECO:0000256" key="1">
    <source>
        <dbReference type="PROSITE-ProRule" id="PRU01076"/>
    </source>
</evidence>
<gene>
    <name evidence="3" type="ORF">IXB50_20515</name>
</gene>
<keyword evidence="1 3" id="KW-0238">DNA-binding</keyword>
<dbReference type="InterPro" id="IPR039052">
    <property type="entry name" value="Antitox_PemI-like"/>
</dbReference>
<dbReference type="GO" id="GO:0003677">
    <property type="term" value="F:DNA binding"/>
    <property type="evidence" value="ECO:0007669"/>
    <property type="project" value="UniProtKB-UniRule"/>
</dbReference>
<dbReference type="AlphaFoldDB" id="A0A947DIY3"/>
<evidence type="ECO:0000259" key="2">
    <source>
        <dbReference type="PROSITE" id="PS51740"/>
    </source>
</evidence>
<dbReference type="SMART" id="SM00966">
    <property type="entry name" value="SpoVT_AbrB"/>
    <property type="match status" value="1"/>
</dbReference>
<dbReference type="Pfam" id="PF04014">
    <property type="entry name" value="MazE_antitoxin"/>
    <property type="match status" value="1"/>
</dbReference>
<feature type="domain" description="SpoVT-AbrB" evidence="2">
    <location>
        <begin position="3"/>
        <end position="48"/>
    </location>
</feature>
<reference evidence="3" key="2">
    <citation type="journal article" date="2021" name="Mar. Drugs">
        <title>Genome Reduction and Secondary Metabolism of the Marine Sponge-Associated Cyanobacterium Leptothoe.</title>
        <authorList>
            <person name="Konstantinou D."/>
            <person name="Popin R.V."/>
            <person name="Fewer D.P."/>
            <person name="Sivonen K."/>
            <person name="Gkelis S."/>
        </authorList>
    </citation>
    <scope>NUCLEOTIDE SEQUENCE</scope>
    <source>
        <strain evidence="3">TAU-MAC 1115</strain>
    </source>
</reference>
<protein>
    <submittedName>
        <fullName evidence="3">AbrB/MazE/SpoVT family DNA-binding domain-containing protein</fullName>
    </submittedName>
</protein>
<evidence type="ECO:0000313" key="3">
    <source>
        <dbReference type="EMBL" id="MBT9317807.1"/>
    </source>
</evidence>
<dbReference type="PROSITE" id="PS51740">
    <property type="entry name" value="SPOVT_ABRB"/>
    <property type="match status" value="1"/>
</dbReference>
<accession>A0A947DIY3</accession>
<organism evidence="3 4">
    <name type="scientific">Leptothoe spongobia TAU-MAC 1115</name>
    <dbReference type="NCBI Taxonomy" id="1967444"/>
    <lineage>
        <taxon>Bacteria</taxon>
        <taxon>Bacillati</taxon>
        <taxon>Cyanobacteriota</taxon>
        <taxon>Cyanophyceae</taxon>
        <taxon>Nodosilineales</taxon>
        <taxon>Cymatolegaceae</taxon>
        <taxon>Leptothoe</taxon>
        <taxon>Leptothoe spongobia</taxon>
    </lineage>
</organism>
<dbReference type="InterPro" id="IPR007159">
    <property type="entry name" value="SpoVT-AbrB_dom"/>
</dbReference>
<keyword evidence="4" id="KW-1185">Reference proteome</keyword>
<dbReference type="PANTHER" id="PTHR40516">
    <property type="entry name" value="ANTITOXIN CHPS-RELATED"/>
    <property type="match status" value="1"/>
</dbReference>
<sequence>MVAMVAKWGNSLALRIPQYIVKEIQITEGTEVELVVLDGNLVVKPKPRKRYSLEELVAGITPENLHSEVESGVSMGNEAW</sequence>